<gene>
    <name evidence="8" type="ORF">TCAL_02046</name>
</gene>
<evidence type="ECO:0000256" key="5">
    <source>
        <dbReference type="PROSITE-ProRule" id="PRU00042"/>
    </source>
</evidence>
<sequence>MNAREQVGQALVESLKYVLWDEQFSDLTFHCRDGPIRCHRVILAANSSILQKLFLDECQRDNDDIQILLPDFNVKDVLILLSILYCGQINLFKSELNNLIELTKLLKLNNFLAAASQQTWTERFTGSSKWYERISPKVNYQDGPLAIANQVSSQVHFDSGEKKKAWSCTNCGKGFPSQVELNRHTRLAHRKKGVKDSIWSYICNADQNPCDDLAFPKIQSFTQHMINEHGVHPWKCEICSKRFKDRQNLQYHALAHSGERSFKCDLCPKSFTNPKALHCHKELHTGRKFLCPHCGFKARSNANLYGHIRSKHQERKLRCLICYRAFASSNNLNHHMRVHTGETPYSCEICDAHFKRIHHLKAHIESRTHWDAMNNRIALGETIPDHLDPAKRKPTVSKRVPVILDNQKSSSQNTKDQAVSSDAAENMMVIPTEENTNNTDKVFLVDTNDTVIEVLHMAQGKEIAAQVGP</sequence>
<dbReference type="SMART" id="SM00225">
    <property type="entry name" value="BTB"/>
    <property type="match status" value="1"/>
</dbReference>
<organism evidence="8 9">
    <name type="scientific">Tigriopus californicus</name>
    <name type="common">Marine copepod</name>
    <dbReference type="NCBI Taxonomy" id="6832"/>
    <lineage>
        <taxon>Eukaryota</taxon>
        <taxon>Metazoa</taxon>
        <taxon>Ecdysozoa</taxon>
        <taxon>Arthropoda</taxon>
        <taxon>Crustacea</taxon>
        <taxon>Multicrustacea</taxon>
        <taxon>Hexanauplia</taxon>
        <taxon>Copepoda</taxon>
        <taxon>Harpacticoida</taxon>
        <taxon>Harpacticidae</taxon>
        <taxon>Tigriopus</taxon>
    </lineage>
</organism>
<feature type="domain" description="C2H2-type" evidence="7">
    <location>
        <begin position="262"/>
        <end position="289"/>
    </location>
</feature>
<dbReference type="PROSITE" id="PS50097">
    <property type="entry name" value="BTB"/>
    <property type="match status" value="1"/>
</dbReference>
<dbReference type="Pfam" id="PF00096">
    <property type="entry name" value="zf-C2H2"/>
    <property type="match status" value="2"/>
</dbReference>
<protein>
    <recommendedName>
        <fullName evidence="10">BTB domain-containing protein</fullName>
    </recommendedName>
</protein>
<dbReference type="SMART" id="SM00355">
    <property type="entry name" value="ZnF_C2H2"/>
    <property type="match status" value="7"/>
</dbReference>
<evidence type="ECO:0000256" key="2">
    <source>
        <dbReference type="ARBA" id="ARBA00022737"/>
    </source>
</evidence>
<evidence type="ECO:0000259" key="6">
    <source>
        <dbReference type="PROSITE" id="PS50097"/>
    </source>
</evidence>
<feature type="domain" description="C2H2-type" evidence="7">
    <location>
        <begin position="317"/>
        <end position="344"/>
    </location>
</feature>
<feature type="domain" description="C2H2-type" evidence="7">
    <location>
        <begin position="345"/>
        <end position="369"/>
    </location>
</feature>
<keyword evidence="1" id="KW-0479">Metal-binding</keyword>
<dbReference type="EMBL" id="VCGU01000458">
    <property type="protein sequence ID" value="TRY62799.1"/>
    <property type="molecule type" value="Genomic_DNA"/>
</dbReference>
<evidence type="ECO:0000313" key="8">
    <source>
        <dbReference type="EMBL" id="TRY62799.1"/>
    </source>
</evidence>
<dbReference type="InterPro" id="IPR036236">
    <property type="entry name" value="Znf_C2H2_sf"/>
</dbReference>
<dbReference type="SUPFAM" id="SSF57667">
    <property type="entry name" value="beta-beta-alpha zinc fingers"/>
    <property type="match status" value="3"/>
</dbReference>
<dbReference type="Gene3D" id="3.30.710.10">
    <property type="entry name" value="Potassium Channel Kv1.1, Chain A"/>
    <property type="match status" value="1"/>
</dbReference>
<dbReference type="Pfam" id="PF12874">
    <property type="entry name" value="zf-met"/>
    <property type="match status" value="1"/>
</dbReference>
<evidence type="ECO:0000256" key="3">
    <source>
        <dbReference type="ARBA" id="ARBA00022771"/>
    </source>
</evidence>
<dbReference type="PROSITE" id="PS00028">
    <property type="entry name" value="ZINC_FINGER_C2H2_1"/>
    <property type="match status" value="5"/>
</dbReference>
<dbReference type="InterPro" id="IPR011333">
    <property type="entry name" value="SKP1/BTB/POZ_sf"/>
</dbReference>
<feature type="domain" description="BTB" evidence="6">
    <location>
        <begin position="25"/>
        <end position="93"/>
    </location>
</feature>
<dbReference type="InterPro" id="IPR013087">
    <property type="entry name" value="Znf_C2H2_type"/>
</dbReference>
<accession>A0A553NBR4</accession>
<keyword evidence="4" id="KW-0862">Zinc</keyword>
<keyword evidence="2" id="KW-0677">Repeat</keyword>
<feature type="domain" description="C2H2-type" evidence="7">
    <location>
        <begin position="289"/>
        <end position="317"/>
    </location>
</feature>
<dbReference type="GO" id="GO:0008270">
    <property type="term" value="F:zinc ion binding"/>
    <property type="evidence" value="ECO:0007669"/>
    <property type="project" value="UniProtKB-KW"/>
</dbReference>
<dbReference type="STRING" id="6832.A0A553NBR4"/>
<dbReference type="Gene3D" id="3.30.160.60">
    <property type="entry name" value="Classic Zinc Finger"/>
    <property type="match status" value="5"/>
</dbReference>
<evidence type="ECO:0000259" key="7">
    <source>
        <dbReference type="PROSITE" id="PS50157"/>
    </source>
</evidence>
<dbReference type="OrthoDB" id="3437960at2759"/>
<feature type="domain" description="C2H2-type" evidence="7">
    <location>
        <begin position="166"/>
        <end position="189"/>
    </location>
</feature>
<dbReference type="Pfam" id="PF00651">
    <property type="entry name" value="BTB"/>
    <property type="match status" value="1"/>
</dbReference>
<dbReference type="OMA" id="WYERISP"/>
<dbReference type="SUPFAM" id="SSF54695">
    <property type="entry name" value="POZ domain"/>
    <property type="match status" value="1"/>
</dbReference>
<dbReference type="PROSITE" id="PS50157">
    <property type="entry name" value="ZINC_FINGER_C2H2_2"/>
    <property type="match status" value="6"/>
</dbReference>
<dbReference type="PANTHER" id="PTHR24379">
    <property type="entry name" value="KRAB AND ZINC FINGER DOMAIN-CONTAINING"/>
    <property type="match status" value="1"/>
</dbReference>
<dbReference type="InterPro" id="IPR000210">
    <property type="entry name" value="BTB/POZ_dom"/>
</dbReference>
<dbReference type="PANTHER" id="PTHR24379:SF121">
    <property type="entry name" value="C2H2-TYPE DOMAIN-CONTAINING PROTEIN"/>
    <property type="match status" value="1"/>
</dbReference>
<feature type="domain" description="C2H2-type" evidence="7">
    <location>
        <begin position="234"/>
        <end position="261"/>
    </location>
</feature>
<comment type="caution">
    <text evidence="8">The sequence shown here is derived from an EMBL/GenBank/DDBJ whole genome shotgun (WGS) entry which is preliminary data.</text>
</comment>
<evidence type="ECO:0000313" key="9">
    <source>
        <dbReference type="Proteomes" id="UP000318571"/>
    </source>
</evidence>
<keyword evidence="3 5" id="KW-0863">Zinc-finger</keyword>
<dbReference type="AlphaFoldDB" id="A0A553NBR4"/>
<proteinExistence type="predicted"/>
<name>A0A553NBR4_TIGCA</name>
<keyword evidence="9" id="KW-1185">Reference proteome</keyword>
<evidence type="ECO:0000256" key="4">
    <source>
        <dbReference type="ARBA" id="ARBA00022833"/>
    </source>
</evidence>
<evidence type="ECO:0000256" key="1">
    <source>
        <dbReference type="ARBA" id="ARBA00022723"/>
    </source>
</evidence>
<dbReference type="Pfam" id="PF13894">
    <property type="entry name" value="zf-C2H2_4"/>
    <property type="match status" value="1"/>
</dbReference>
<dbReference type="FunFam" id="3.30.160.60:FF:000065">
    <property type="entry name" value="B-cell CLL/lymphoma 6, member B"/>
    <property type="match status" value="1"/>
</dbReference>
<evidence type="ECO:0008006" key="10">
    <source>
        <dbReference type="Google" id="ProtNLM"/>
    </source>
</evidence>
<dbReference type="Proteomes" id="UP000318571">
    <property type="component" value="Chromosome 10"/>
</dbReference>
<reference evidence="8 9" key="1">
    <citation type="journal article" date="2018" name="Nat. Ecol. Evol.">
        <title>Genomic signatures of mitonuclear coevolution across populations of Tigriopus californicus.</title>
        <authorList>
            <person name="Barreto F.S."/>
            <person name="Watson E.T."/>
            <person name="Lima T.G."/>
            <person name="Willett C.S."/>
            <person name="Edmands S."/>
            <person name="Li W."/>
            <person name="Burton R.S."/>
        </authorList>
    </citation>
    <scope>NUCLEOTIDE SEQUENCE [LARGE SCALE GENOMIC DNA]</scope>
    <source>
        <strain evidence="8 9">San Diego</strain>
    </source>
</reference>